<organism evidence="1 2">
    <name type="scientific">Trichinella patagoniensis</name>
    <dbReference type="NCBI Taxonomy" id="990121"/>
    <lineage>
        <taxon>Eukaryota</taxon>
        <taxon>Metazoa</taxon>
        <taxon>Ecdysozoa</taxon>
        <taxon>Nematoda</taxon>
        <taxon>Enoplea</taxon>
        <taxon>Dorylaimia</taxon>
        <taxon>Trichinellida</taxon>
        <taxon>Trichinellidae</taxon>
        <taxon>Trichinella</taxon>
    </lineage>
</organism>
<proteinExistence type="predicted"/>
<protein>
    <submittedName>
        <fullName evidence="1">Uncharacterized protein</fullName>
    </submittedName>
</protein>
<dbReference type="Proteomes" id="UP000054783">
    <property type="component" value="Unassembled WGS sequence"/>
</dbReference>
<evidence type="ECO:0000313" key="1">
    <source>
        <dbReference type="EMBL" id="KRY16082.1"/>
    </source>
</evidence>
<evidence type="ECO:0000313" key="2">
    <source>
        <dbReference type="Proteomes" id="UP000054783"/>
    </source>
</evidence>
<dbReference type="EMBL" id="JYDQ01000084">
    <property type="protein sequence ID" value="KRY16082.1"/>
    <property type="molecule type" value="Genomic_DNA"/>
</dbReference>
<name>A0A0V0ZUI7_9BILA</name>
<reference evidence="1 2" key="1">
    <citation type="submission" date="2015-01" db="EMBL/GenBank/DDBJ databases">
        <title>Evolution of Trichinella species and genotypes.</title>
        <authorList>
            <person name="Korhonen P.K."/>
            <person name="Edoardo P."/>
            <person name="Giuseppe L.R."/>
            <person name="Gasser R.B."/>
        </authorList>
    </citation>
    <scope>NUCLEOTIDE SEQUENCE [LARGE SCALE GENOMIC DNA]</scope>
    <source>
        <strain evidence="1">ISS2496</strain>
    </source>
</reference>
<dbReference type="AlphaFoldDB" id="A0A0V0ZUI7"/>
<comment type="caution">
    <text evidence="1">The sequence shown here is derived from an EMBL/GenBank/DDBJ whole genome shotgun (WGS) entry which is preliminary data.</text>
</comment>
<sequence>MSSSRKSSFVSTSSCSPKAKQIATPKLWNVENVTEYRRNPLLSIEHFNIYSSNSNSIYHFIVPNPHSLWLNDL</sequence>
<gene>
    <name evidence="1" type="ORF">T12_9622</name>
</gene>
<keyword evidence="2" id="KW-1185">Reference proteome</keyword>
<accession>A0A0V0ZUI7</accession>